<reference evidence="4" key="1">
    <citation type="journal article" date="2021" name="Sci. Rep.">
        <title>Diploid genomic architecture of Nitzschia inconspicua, an elite biomass production diatom.</title>
        <authorList>
            <person name="Oliver A."/>
            <person name="Podell S."/>
            <person name="Pinowska A."/>
            <person name="Traller J.C."/>
            <person name="Smith S.R."/>
            <person name="McClure R."/>
            <person name="Beliaev A."/>
            <person name="Bohutskyi P."/>
            <person name="Hill E.A."/>
            <person name="Rabines A."/>
            <person name="Zheng H."/>
            <person name="Allen L.Z."/>
            <person name="Kuo A."/>
            <person name="Grigoriev I.V."/>
            <person name="Allen A.E."/>
            <person name="Hazlebeck D."/>
            <person name="Allen E.E."/>
        </authorList>
    </citation>
    <scope>NUCLEOTIDE SEQUENCE</scope>
    <source>
        <strain evidence="4">Hildebrandi</strain>
    </source>
</reference>
<keyword evidence="1" id="KW-0479">Metal-binding</keyword>
<proteinExistence type="predicted"/>
<feature type="domain" description="RING-type" evidence="3">
    <location>
        <begin position="34"/>
        <end position="75"/>
    </location>
</feature>
<protein>
    <recommendedName>
        <fullName evidence="3">RING-type domain-containing protein</fullName>
    </recommendedName>
</protein>
<keyword evidence="5" id="KW-1185">Reference proteome</keyword>
<evidence type="ECO:0000256" key="1">
    <source>
        <dbReference type="PROSITE-ProRule" id="PRU00175"/>
    </source>
</evidence>
<dbReference type="GO" id="GO:0072344">
    <property type="term" value="P:rescue of stalled ribosome"/>
    <property type="evidence" value="ECO:0007669"/>
    <property type="project" value="InterPro"/>
</dbReference>
<dbReference type="GO" id="GO:0008270">
    <property type="term" value="F:zinc ion binding"/>
    <property type="evidence" value="ECO:0007669"/>
    <property type="project" value="UniProtKB-KW"/>
</dbReference>
<feature type="region of interest" description="Disordered" evidence="2">
    <location>
        <begin position="824"/>
        <end position="859"/>
    </location>
</feature>
<feature type="compositionally biased region" description="Polar residues" evidence="2">
    <location>
        <begin position="558"/>
        <end position="591"/>
    </location>
</feature>
<dbReference type="SMART" id="SM00355">
    <property type="entry name" value="ZnF_C2H2"/>
    <property type="match status" value="4"/>
</dbReference>
<dbReference type="Proteomes" id="UP000693970">
    <property type="component" value="Unassembled WGS sequence"/>
</dbReference>
<dbReference type="InterPro" id="IPR056437">
    <property type="entry name" value="Znf-C2H2_ZNF598/HEL2"/>
</dbReference>
<dbReference type="PROSITE" id="PS50089">
    <property type="entry name" value="ZF_RING_2"/>
    <property type="match status" value="1"/>
</dbReference>
<evidence type="ECO:0000259" key="3">
    <source>
        <dbReference type="PROSITE" id="PS50089"/>
    </source>
</evidence>
<sequence length="859" mass="94060">MSKNDHEELKIPAAGRQSLSEGEIAALSEGHSHCLVCYSDLTVRGKIPCGHDDICGVCHLRLRFLHDDKKCPICKQTNDRIIVDKDNGGKRFDEYSQWGDDIGEGFVFRSDVGMFFEEQYFQQEITPLFAYACDKCDFKVDETTKNTSHKNTPQRLLEDHLRTEHRLSMCRLCIDHKRDFLARLPRMTPSQLQHHLKKGDGPESGFTGHPICEFCRPKRFYDLNFLHQHLHKEHYKCHICEKQGMDNQWFKTYKSMERHFDKQHFLCHDVQCLSARFMVFESELDLRAHELSIHGGTSTGSTKINLEFRTRRAGYDGSGREDQQSAPNDSDFNYDLDGQAFVPDALPRQGSNTSTIANNANMTNRNIQLHPLHVQRTEELRAHAAAVRQQHAIESQGESFPTLQSSTAQAASSAPLVGWTTGTALQKVNRNNGSVGRITAEAFPSLPTSAAAGGNAKKKAIRGDVGAARRQFAAMTTSATQQTSWSGGNSAIASTPLSLGDRPLNAALSPPTASFNRQSNLAADNFPALGPASGTRPAPYAAANSHARKNLKAPPPSINNSNDFPSFSLASGSTQKSNSPAPSIPSLNSYTHFPAPPTAAASKQQSMRQQILGDSKPQARTDNVLQMNMVSASAAKATVEEMKASLGPKKYKELKRLTKDFAGGQLAPEGYVDQSAALFDRGYADTDFWSYLSSLLESCPNEEASEHAMKYMTSLRQQLYNEELRVPNTKKETPAPSSQWKGPSANASVVMNSTAPAPVSTFSARRLQPIAPVLPTTVASKKKSAWGAGGPATVVRAKAPPGLVAIAAASQDPQLGTATKFMAKEQKKQVKNSNGSNGKTNGGGKKKQKNELRELAFGR</sequence>
<dbReference type="AlphaFoldDB" id="A0A9K3KN42"/>
<evidence type="ECO:0000313" key="4">
    <source>
        <dbReference type="EMBL" id="KAG7346164.1"/>
    </source>
</evidence>
<dbReference type="GO" id="GO:0061630">
    <property type="term" value="F:ubiquitin protein ligase activity"/>
    <property type="evidence" value="ECO:0007669"/>
    <property type="project" value="InterPro"/>
</dbReference>
<dbReference type="Pfam" id="PF23230">
    <property type="entry name" value="zf-C2H2_13"/>
    <property type="match status" value="1"/>
</dbReference>
<dbReference type="PANTHER" id="PTHR22938">
    <property type="entry name" value="ZINC FINGER PROTEIN 598"/>
    <property type="match status" value="1"/>
</dbReference>
<dbReference type="GO" id="GO:0016567">
    <property type="term" value="P:protein ubiquitination"/>
    <property type="evidence" value="ECO:0007669"/>
    <property type="project" value="TreeGrafter"/>
</dbReference>
<accession>A0A9K3KN42</accession>
<dbReference type="InterPro" id="IPR013087">
    <property type="entry name" value="Znf_C2H2_type"/>
</dbReference>
<dbReference type="PANTHER" id="PTHR22938:SF0">
    <property type="entry name" value="E3 UBIQUITIN-PROTEIN LIGASE ZNF598"/>
    <property type="match status" value="1"/>
</dbReference>
<evidence type="ECO:0000256" key="2">
    <source>
        <dbReference type="SAM" id="MobiDB-lite"/>
    </source>
</evidence>
<dbReference type="OrthoDB" id="44509at2759"/>
<keyword evidence="1" id="KW-0862">Zinc</keyword>
<dbReference type="GO" id="GO:0043022">
    <property type="term" value="F:ribosome binding"/>
    <property type="evidence" value="ECO:0007669"/>
    <property type="project" value="TreeGrafter"/>
</dbReference>
<dbReference type="InterPro" id="IPR001841">
    <property type="entry name" value="Znf_RING"/>
</dbReference>
<feature type="region of interest" description="Disordered" evidence="2">
    <location>
        <begin position="526"/>
        <end position="621"/>
    </location>
</feature>
<dbReference type="EMBL" id="JAGRRH010000021">
    <property type="protein sequence ID" value="KAG7346164.1"/>
    <property type="molecule type" value="Genomic_DNA"/>
</dbReference>
<feature type="compositionally biased region" description="Basic and acidic residues" evidence="2">
    <location>
        <begin position="314"/>
        <end position="323"/>
    </location>
</feature>
<feature type="compositionally biased region" description="Basic and acidic residues" evidence="2">
    <location>
        <begin position="849"/>
        <end position="859"/>
    </location>
</feature>
<name>A0A9K3KN42_9STRA</name>
<dbReference type="InterPro" id="IPR044288">
    <property type="entry name" value="ZNF598/HEL2"/>
</dbReference>
<organism evidence="4 5">
    <name type="scientific">Nitzschia inconspicua</name>
    <dbReference type="NCBI Taxonomy" id="303405"/>
    <lineage>
        <taxon>Eukaryota</taxon>
        <taxon>Sar</taxon>
        <taxon>Stramenopiles</taxon>
        <taxon>Ochrophyta</taxon>
        <taxon>Bacillariophyta</taxon>
        <taxon>Bacillariophyceae</taxon>
        <taxon>Bacillariophycidae</taxon>
        <taxon>Bacillariales</taxon>
        <taxon>Bacillariaceae</taxon>
        <taxon>Nitzschia</taxon>
    </lineage>
</organism>
<evidence type="ECO:0000313" key="5">
    <source>
        <dbReference type="Proteomes" id="UP000693970"/>
    </source>
</evidence>
<feature type="region of interest" description="Disordered" evidence="2">
    <location>
        <begin position="314"/>
        <end position="334"/>
    </location>
</feature>
<keyword evidence="1" id="KW-0863">Zinc-finger</keyword>
<gene>
    <name evidence="4" type="ORF">IV203_005232</name>
</gene>
<reference evidence="4" key="2">
    <citation type="submission" date="2021-04" db="EMBL/GenBank/DDBJ databases">
        <authorList>
            <person name="Podell S."/>
        </authorList>
    </citation>
    <scope>NUCLEOTIDE SEQUENCE</scope>
    <source>
        <strain evidence="4">Hildebrandi</strain>
    </source>
</reference>
<comment type="caution">
    <text evidence="4">The sequence shown here is derived from an EMBL/GenBank/DDBJ whole genome shotgun (WGS) entry which is preliminary data.</text>
</comment>